<gene>
    <name evidence="2" type="ORF">QBC37DRAFT_423169</name>
</gene>
<dbReference type="GO" id="GO:0005262">
    <property type="term" value="F:calcium channel activity"/>
    <property type="evidence" value="ECO:0007669"/>
    <property type="project" value="InterPro"/>
</dbReference>
<dbReference type="Pfam" id="PF12929">
    <property type="entry name" value="Mid1"/>
    <property type="match status" value="1"/>
</dbReference>
<evidence type="ECO:0000256" key="1">
    <source>
        <dbReference type="SAM" id="MobiDB-lite"/>
    </source>
</evidence>
<feature type="region of interest" description="Disordered" evidence="1">
    <location>
        <begin position="148"/>
        <end position="206"/>
    </location>
</feature>
<name>A0AAN6Y6Y0_9PEZI</name>
<comment type="caution">
    <text evidence="2">The sequence shown here is derived from an EMBL/GenBank/DDBJ whole genome shotgun (WGS) entry which is preliminary data.</text>
</comment>
<dbReference type="AlphaFoldDB" id="A0AAN6Y6Y0"/>
<accession>A0AAN6Y6Y0</accession>
<evidence type="ECO:0000313" key="2">
    <source>
        <dbReference type="EMBL" id="KAK4213341.1"/>
    </source>
</evidence>
<evidence type="ECO:0000313" key="3">
    <source>
        <dbReference type="Proteomes" id="UP001301769"/>
    </source>
</evidence>
<reference evidence="2" key="1">
    <citation type="journal article" date="2023" name="Mol. Phylogenet. Evol.">
        <title>Genome-scale phylogeny and comparative genomics of the fungal order Sordariales.</title>
        <authorList>
            <person name="Hensen N."/>
            <person name="Bonometti L."/>
            <person name="Westerberg I."/>
            <person name="Brannstrom I.O."/>
            <person name="Guillou S."/>
            <person name="Cros-Aarteil S."/>
            <person name="Calhoun S."/>
            <person name="Haridas S."/>
            <person name="Kuo A."/>
            <person name="Mondo S."/>
            <person name="Pangilinan J."/>
            <person name="Riley R."/>
            <person name="LaButti K."/>
            <person name="Andreopoulos B."/>
            <person name="Lipzen A."/>
            <person name="Chen C."/>
            <person name="Yan M."/>
            <person name="Daum C."/>
            <person name="Ng V."/>
            <person name="Clum A."/>
            <person name="Steindorff A."/>
            <person name="Ohm R.A."/>
            <person name="Martin F."/>
            <person name="Silar P."/>
            <person name="Natvig D.O."/>
            <person name="Lalanne C."/>
            <person name="Gautier V."/>
            <person name="Ament-Velasquez S.L."/>
            <person name="Kruys A."/>
            <person name="Hutchinson M.I."/>
            <person name="Powell A.J."/>
            <person name="Barry K."/>
            <person name="Miller A.N."/>
            <person name="Grigoriev I.V."/>
            <person name="Debuchy R."/>
            <person name="Gladieux P."/>
            <person name="Hiltunen Thoren M."/>
            <person name="Johannesson H."/>
        </authorList>
    </citation>
    <scope>NUCLEOTIDE SEQUENCE</scope>
    <source>
        <strain evidence="2">PSN293</strain>
    </source>
</reference>
<proteinExistence type="predicted"/>
<feature type="compositionally biased region" description="Polar residues" evidence="1">
    <location>
        <begin position="179"/>
        <end position="206"/>
    </location>
</feature>
<organism evidence="2 3">
    <name type="scientific">Rhypophila decipiens</name>
    <dbReference type="NCBI Taxonomy" id="261697"/>
    <lineage>
        <taxon>Eukaryota</taxon>
        <taxon>Fungi</taxon>
        <taxon>Dikarya</taxon>
        <taxon>Ascomycota</taxon>
        <taxon>Pezizomycotina</taxon>
        <taxon>Sordariomycetes</taxon>
        <taxon>Sordariomycetidae</taxon>
        <taxon>Sordariales</taxon>
        <taxon>Naviculisporaceae</taxon>
        <taxon>Rhypophila</taxon>
    </lineage>
</organism>
<reference evidence="2" key="2">
    <citation type="submission" date="2023-05" db="EMBL/GenBank/DDBJ databases">
        <authorList>
            <consortium name="Lawrence Berkeley National Laboratory"/>
            <person name="Steindorff A."/>
            <person name="Hensen N."/>
            <person name="Bonometti L."/>
            <person name="Westerberg I."/>
            <person name="Brannstrom I.O."/>
            <person name="Guillou S."/>
            <person name="Cros-Aarteil S."/>
            <person name="Calhoun S."/>
            <person name="Haridas S."/>
            <person name="Kuo A."/>
            <person name="Mondo S."/>
            <person name="Pangilinan J."/>
            <person name="Riley R."/>
            <person name="Labutti K."/>
            <person name="Andreopoulos B."/>
            <person name="Lipzen A."/>
            <person name="Chen C."/>
            <person name="Yanf M."/>
            <person name="Daum C."/>
            <person name="Ng V."/>
            <person name="Clum A."/>
            <person name="Ohm R."/>
            <person name="Martin F."/>
            <person name="Silar P."/>
            <person name="Natvig D."/>
            <person name="Lalanne C."/>
            <person name="Gautier V."/>
            <person name="Ament-Velasquez S.L."/>
            <person name="Kruys A."/>
            <person name="Hutchinson M.I."/>
            <person name="Powell A.J."/>
            <person name="Barry K."/>
            <person name="Miller A.N."/>
            <person name="Grigoriev I.V."/>
            <person name="Debuchy R."/>
            <person name="Gladieux P."/>
            <person name="Thoren M.H."/>
            <person name="Johannesson H."/>
        </authorList>
    </citation>
    <scope>NUCLEOTIDE SEQUENCE</scope>
    <source>
        <strain evidence="2">PSN293</strain>
    </source>
</reference>
<dbReference type="InterPro" id="IPR024338">
    <property type="entry name" value="MID1/Yam8"/>
</dbReference>
<dbReference type="GO" id="GO:0098703">
    <property type="term" value="P:calcium ion import across plasma membrane"/>
    <property type="evidence" value="ECO:0007669"/>
    <property type="project" value="InterPro"/>
</dbReference>
<sequence length="639" mass="69683">MQLSPLQSRLAASLIATCLLIALYLTLFTPHFALAETLLQEALPPILDDLDHDLELELDLQAAPTQQHDPTYEPEFAAFDRSIIGRAPVGVMSLTNNVEMSLNVEPGSTQVFVFELSATSGEERNDIRELRRGTDTGDLPGDALEELEEERRVERRQSGRTVYISANTCEQPQRKTRSNSDQGPPQLTLYVSTDASNESPGPQADASTQVTFNFTEGAIMYNLTTERPVFIGVHASNASAEFQGGYNFRVAASTDTFFHSYSTEEDADLILVDTDSQGALLMTHNLTDSSDPVLHDRIMATQPYVMFAQNEKEGSINGVRQSYCGLQVYAQIAATKDGKSANMVKTAMTKRGPGKLPKQQFYFTGLNASADYIGILAQNGNLTNVGNGKPGGGGHVFRATAFTTKRDNGNCAIIQNLQFCDEVAYSVPSNPSFGDTEKLAEFYDSYASEVFENFKKVMAQVPCEAPNVQRYSLVRNCSDCNAAYKEWLCSVAIPRCEDFSNSTDTYHPRALSQPFPNGERLDAEILGKFPNLTAYNSSRNPRIDEVIRPGPYKEVLPCDDLCYALVQSCPSSLDFSCPRPGDAGFSSSYATRVPGQLSCNYQGSAHLVSGAGRMGEIGYMSSWVAGLSLGASLVMAGVI</sequence>
<dbReference type="Proteomes" id="UP001301769">
    <property type="component" value="Unassembled WGS sequence"/>
</dbReference>
<protein>
    <recommendedName>
        <fullName evidence="4">Calcium influx-promoting protein ehs1</fullName>
    </recommendedName>
</protein>
<evidence type="ECO:0008006" key="4">
    <source>
        <dbReference type="Google" id="ProtNLM"/>
    </source>
</evidence>
<keyword evidence="3" id="KW-1185">Reference proteome</keyword>
<dbReference type="EMBL" id="MU858110">
    <property type="protein sequence ID" value="KAK4213341.1"/>
    <property type="molecule type" value="Genomic_DNA"/>
</dbReference>
<dbReference type="PANTHER" id="PTHR39142:SF1">
    <property type="entry name" value="AEL197CP"/>
    <property type="match status" value="1"/>
</dbReference>
<dbReference type="PANTHER" id="PTHR39142">
    <property type="entry name" value="MID1P"/>
    <property type="match status" value="1"/>
</dbReference>